<keyword evidence="2" id="KW-0808">Transferase</keyword>
<feature type="region of interest" description="Disordered" evidence="4">
    <location>
        <begin position="25"/>
        <end position="72"/>
    </location>
</feature>
<feature type="compositionally biased region" description="Basic and acidic residues" evidence="4">
    <location>
        <begin position="62"/>
        <end position="72"/>
    </location>
</feature>
<protein>
    <recommendedName>
        <fullName evidence="5">Nucleoside phosphorylase domain-containing protein</fullName>
    </recommendedName>
</protein>
<name>A0A7J6LR42_PERCH</name>
<dbReference type="InterPro" id="IPR000845">
    <property type="entry name" value="Nucleoside_phosphorylase_d"/>
</dbReference>
<evidence type="ECO:0000259" key="5">
    <source>
        <dbReference type="Pfam" id="PF01048"/>
    </source>
</evidence>
<organism evidence="6 7">
    <name type="scientific">Perkinsus chesapeaki</name>
    <name type="common">Clam parasite</name>
    <name type="synonym">Perkinsus andrewsi</name>
    <dbReference type="NCBI Taxonomy" id="330153"/>
    <lineage>
        <taxon>Eukaryota</taxon>
        <taxon>Sar</taxon>
        <taxon>Alveolata</taxon>
        <taxon>Perkinsozoa</taxon>
        <taxon>Perkinsea</taxon>
        <taxon>Perkinsida</taxon>
        <taxon>Perkinsidae</taxon>
        <taxon>Perkinsus</taxon>
    </lineage>
</organism>
<evidence type="ECO:0000313" key="6">
    <source>
        <dbReference type="EMBL" id="KAF4661460.1"/>
    </source>
</evidence>
<comment type="caution">
    <text evidence="6">The sequence shown here is derived from an EMBL/GenBank/DDBJ whole genome shotgun (WGS) entry which is preliminary data.</text>
</comment>
<evidence type="ECO:0000313" key="7">
    <source>
        <dbReference type="Proteomes" id="UP000591131"/>
    </source>
</evidence>
<evidence type="ECO:0000256" key="2">
    <source>
        <dbReference type="ARBA" id="ARBA00022679"/>
    </source>
</evidence>
<reference evidence="6 7" key="1">
    <citation type="submission" date="2020-04" db="EMBL/GenBank/DDBJ databases">
        <title>Perkinsus chesapeaki whole genome sequence.</title>
        <authorList>
            <person name="Bogema D.R."/>
        </authorList>
    </citation>
    <scope>NUCLEOTIDE SEQUENCE [LARGE SCALE GENOMIC DNA]</scope>
    <source>
        <strain evidence="6">ATCC PRA-425</strain>
    </source>
</reference>
<feature type="domain" description="Nucleoside phosphorylase" evidence="5">
    <location>
        <begin position="210"/>
        <end position="369"/>
    </location>
</feature>
<dbReference type="InterPro" id="IPR010044">
    <property type="entry name" value="MTAP"/>
</dbReference>
<accession>A0A7J6LR42</accession>
<dbReference type="InterPro" id="IPR035994">
    <property type="entry name" value="Nucleoside_phosphorylase_sf"/>
</dbReference>
<dbReference type="Pfam" id="PF01048">
    <property type="entry name" value="PNP_UDP_1"/>
    <property type="match status" value="1"/>
</dbReference>
<dbReference type="AlphaFoldDB" id="A0A7J6LR42"/>
<dbReference type="OrthoDB" id="432913at2759"/>
<keyword evidence="7" id="KW-1185">Reference proteome</keyword>
<sequence>MSDEWEVSSGTSIISGASLRGRSLARIRDGRSSPASSSIRSSSLSSVSSIGSSVSSVNNKARRSEARQSKSALRRENRSLLIAQATGQGAERHKFLTALREEGKLAAAVERKEALMADKDDGVHLPHAEGSEMSVETPYGVVANILPLHVEETCFVIVLGNVILIDYVPIGVTSVNSSASFRYRFGSGSNFDDYCVFFVARHHSSGEGYSPPHEVPYRAIMWAMAHELLCDKIIALASVGSIRPDLFAVGDITMPTDFIDFAYQRGTMTFWGNSDVGPFSGDKGRIHYTPCEHEDQMWRKKVASTLFPFMEGPLAVRLREAPESELDIVYAQANGPRFESRSEIRMLQKHGHLVGMTCASEWTLAGELQEVFLILEEHVSVRLNDSLPGLAYKIKSSM</sequence>
<dbReference type="PANTHER" id="PTHR42679">
    <property type="entry name" value="S-METHYL-5'-THIOADENOSINE PHOSPHORYLASE"/>
    <property type="match status" value="1"/>
</dbReference>
<proteinExistence type="predicted"/>
<dbReference type="GO" id="GO:0005829">
    <property type="term" value="C:cytosol"/>
    <property type="evidence" value="ECO:0007669"/>
    <property type="project" value="TreeGrafter"/>
</dbReference>
<keyword evidence="1" id="KW-0328">Glycosyltransferase</keyword>
<dbReference type="PANTHER" id="PTHR42679:SF2">
    <property type="entry name" value="S-METHYL-5'-THIOADENOSINE PHOSPHORYLASE"/>
    <property type="match status" value="1"/>
</dbReference>
<dbReference type="SUPFAM" id="SSF53167">
    <property type="entry name" value="Purine and uridine phosphorylases"/>
    <property type="match status" value="1"/>
</dbReference>
<evidence type="ECO:0000256" key="4">
    <source>
        <dbReference type="SAM" id="MobiDB-lite"/>
    </source>
</evidence>
<keyword evidence="3" id="KW-0660">Purine salvage</keyword>
<dbReference type="Gene3D" id="3.40.50.1580">
    <property type="entry name" value="Nucleoside phosphorylase domain"/>
    <property type="match status" value="1"/>
</dbReference>
<feature type="compositionally biased region" description="Low complexity" evidence="4">
    <location>
        <begin position="32"/>
        <end position="56"/>
    </location>
</feature>
<dbReference type="GO" id="GO:0006166">
    <property type="term" value="P:purine ribonucleoside salvage"/>
    <property type="evidence" value="ECO:0007669"/>
    <property type="project" value="UniProtKB-KW"/>
</dbReference>
<dbReference type="EMBL" id="JAAPAO010000377">
    <property type="protein sequence ID" value="KAF4661460.1"/>
    <property type="molecule type" value="Genomic_DNA"/>
</dbReference>
<dbReference type="GO" id="GO:0019509">
    <property type="term" value="P:L-methionine salvage from methylthioadenosine"/>
    <property type="evidence" value="ECO:0007669"/>
    <property type="project" value="TreeGrafter"/>
</dbReference>
<dbReference type="Proteomes" id="UP000591131">
    <property type="component" value="Unassembled WGS sequence"/>
</dbReference>
<evidence type="ECO:0000256" key="1">
    <source>
        <dbReference type="ARBA" id="ARBA00022676"/>
    </source>
</evidence>
<gene>
    <name evidence="6" type="ORF">FOL47_006671</name>
</gene>
<dbReference type="GO" id="GO:0017061">
    <property type="term" value="F:S-methyl-5-thioadenosine phosphorylase activity"/>
    <property type="evidence" value="ECO:0007669"/>
    <property type="project" value="InterPro"/>
</dbReference>
<evidence type="ECO:0000256" key="3">
    <source>
        <dbReference type="ARBA" id="ARBA00022726"/>
    </source>
</evidence>